<dbReference type="Proteomes" id="UP000623467">
    <property type="component" value="Unassembled WGS sequence"/>
</dbReference>
<dbReference type="OrthoDB" id="3217871at2759"/>
<gene>
    <name evidence="1" type="ORF">MSAN_00671900</name>
</gene>
<proteinExistence type="predicted"/>
<sequence length="245" mass="27368">MEELPQPSDELSVDGCPVVHLLDDPTDVEYVLNTLYDPTFVAQKTLPLAAIGAFIRLGRNLAEHDALPQNFETITPYLGIEFDVVTLLSENSIMSALPSAYYRVVEVNTLGDLYAGILKDDGTRASLSEEDRLRCIVGRQALLVKQFQPSYSLGWLRKWEFTDCTSPAICPNRREVKMNHSVKNYGIWALAELKHSSTTSIFCAACTLHAVESCVAGRQKLWEELPEIFDLPPWDQLKNVSPVAP</sequence>
<reference evidence="1" key="1">
    <citation type="submission" date="2020-05" db="EMBL/GenBank/DDBJ databases">
        <title>Mycena genomes resolve the evolution of fungal bioluminescence.</title>
        <authorList>
            <person name="Tsai I.J."/>
        </authorList>
    </citation>
    <scope>NUCLEOTIDE SEQUENCE</scope>
    <source>
        <strain evidence="1">160909Yilan</strain>
    </source>
</reference>
<evidence type="ECO:0000313" key="2">
    <source>
        <dbReference type="Proteomes" id="UP000623467"/>
    </source>
</evidence>
<evidence type="ECO:0000313" key="1">
    <source>
        <dbReference type="EMBL" id="KAF7370403.1"/>
    </source>
</evidence>
<comment type="caution">
    <text evidence="1">The sequence shown here is derived from an EMBL/GenBank/DDBJ whole genome shotgun (WGS) entry which is preliminary data.</text>
</comment>
<keyword evidence="2" id="KW-1185">Reference proteome</keyword>
<organism evidence="1 2">
    <name type="scientific">Mycena sanguinolenta</name>
    <dbReference type="NCBI Taxonomy" id="230812"/>
    <lineage>
        <taxon>Eukaryota</taxon>
        <taxon>Fungi</taxon>
        <taxon>Dikarya</taxon>
        <taxon>Basidiomycota</taxon>
        <taxon>Agaricomycotina</taxon>
        <taxon>Agaricomycetes</taxon>
        <taxon>Agaricomycetidae</taxon>
        <taxon>Agaricales</taxon>
        <taxon>Marasmiineae</taxon>
        <taxon>Mycenaceae</taxon>
        <taxon>Mycena</taxon>
    </lineage>
</organism>
<dbReference type="AlphaFoldDB" id="A0A8H6Z1B5"/>
<protein>
    <submittedName>
        <fullName evidence="1">BTB domain-containing protein</fullName>
    </submittedName>
</protein>
<accession>A0A8H6Z1B5</accession>
<name>A0A8H6Z1B5_9AGAR</name>
<dbReference type="EMBL" id="JACAZH010000004">
    <property type="protein sequence ID" value="KAF7370403.1"/>
    <property type="molecule type" value="Genomic_DNA"/>
</dbReference>